<accession>A0A068SG59</accession>
<dbReference type="VEuPathDB" id="FungiDB:LCOR_12048.1"/>
<keyword evidence="1" id="KW-0472">Membrane</keyword>
<name>A0A068SG59_9FUNG</name>
<comment type="caution">
    <text evidence="2">The sequence shown here is derived from an EMBL/GenBank/DDBJ whole genome shotgun (WGS) entry which is preliminary data.</text>
</comment>
<feature type="transmembrane region" description="Helical" evidence="1">
    <location>
        <begin position="220"/>
        <end position="239"/>
    </location>
</feature>
<dbReference type="Proteomes" id="UP000027586">
    <property type="component" value="Unassembled WGS sequence"/>
</dbReference>
<organism evidence="2 3">
    <name type="scientific">Lichtheimia corymbifera JMRC:FSU:9682</name>
    <dbReference type="NCBI Taxonomy" id="1263082"/>
    <lineage>
        <taxon>Eukaryota</taxon>
        <taxon>Fungi</taxon>
        <taxon>Fungi incertae sedis</taxon>
        <taxon>Mucoromycota</taxon>
        <taxon>Mucoromycotina</taxon>
        <taxon>Mucoromycetes</taxon>
        <taxon>Mucorales</taxon>
        <taxon>Lichtheimiaceae</taxon>
        <taxon>Lichtheimia</taxon>
    </lineage>
</organism>
<reference evidence="2" key="1">
    <citation type="submission" date="2013-08" db="EMBL/GenBank/DDBJ databases">
        <title>Gene expansion shapes genome architecture in the human pathogen Lichtheimia corymbifera: an evolutionary genomics analysis in the ancient terrestrial Mucorales (Mucoromycotina).</title>
        <authorList>
            <person name="Schwartze V.U."/>
            <person name="Winter S."/>
            <person name="Shelest E."/>
            <person name="Marcet-Houben M."/>
            <person name="Horn F."/>
            <person name="Wehner S."/>
            <person name="Hoffmann K."/>
            <person name="Riege K."/>
            <person name="Sammeth M."/>
            <person name="Nowrousian M."/>
            <person name="Valiante V."/>
            <person name="Linde J."/>
            <person name="Jacobsen I.D."/>
            <person name="Marz M."/>
            <person name="Brakhage A.A."/>
            <person name="Gabaldon T."/>
            <person name="Bocker S."/>
            <person name="Voigt K."/>
        </authorList>
    </citation>
    <scope>NUCLEOTIDE SEQUENCE [LARGE SCALE GENOMIC DNA]</scope>
    <source>
        <strain evidence="2">FSU 9682</strain>
    </source>
</reference>
<evidence type="ECO:0000313" key="3">
    <source>
        <dbReference type="Proteomes" id="UP000027586"/>
    </source>
</evidence>
<keyword evidence="3" id="KW-1185">Reference proteome</keyword>
<dbReference type="EMBL" id="CBTN010000168">
    <property type="protein sequence ID" value="CDH61269.1"/>
    <property type="molecule type" value="Genomic_DNA"/>
</dbReference>
<keyword evidence="1" id="KW-0812">Transmembrane</keyword>
<sequence>MMKAYNQPPRTNDMNGKRKAIAGITTSDLSVHHRVIGTYSIGSANQGLLVNEAHNETAAEHTGSDGYKVICKHQKVVLGIPKGKVIILGYVAFKCTDERNRMAQSLLRRYYHYHSSTSRDGVYCLKGEGHCVLAEIMFDSWCDFGLKMHPLIDIGEQRICSTLCRAIRYSTWRNGGYLHGNVAGPTASGCQSQLGRGSYESPETGVLTPRSSGWLEGRMLHSLAVRFHYYFYILMVYWLQVCVMTG</sequence>
<evidence type="ECO:0000256" key="1">
    <source>
        <dbReference type="SAM" id="Phobius"/>
    </source>
</evidence>
<keyword evidence="1" id="KW-1133">Transmembrane helix</keyword>
<gene>
    <name evidence="2" type="ORF">LCOR_12048.1</name>
</gene>
<protein>
    <submittedName>
        <fullName evidence="2">Uncharacterized protein</fullName>
    </submittedName>
</protein>
<dbReference type="AlphaFoldDB" id="A0A068SG59"/>
<proteinExistence type="predicted"/>
<evidence type="ECO:0000313" key="2">
    <source>
        <dbReference type="EMBL" id="CDH61269.1"/>
    </source>
</evidence>